<dbReference type="OrthoDB" id="5324242at2759"/>
<proteinExistence type="predicted"/>
<comment type="caution">
    <text evidence="1">The sequence shown here is derived from an EMBL/GenBank/DDBJ whole genome shotgun (WGS) entry which is preliminary data.</text>
</comment>
<dbReference type="EMBL" id="ML996086">
    <property type="protein sequence ID" value="KAF2152757.1"/>
    <property type="molecule type" value="Genomic_DNA"/>
</dbReference>
<keyword evidence="2" id="KW-1185">Reference proteome</keyword>
<evidence type="ECO:0000313" key="2">
    <source>
        <dbReference type="Proteomes" id="UP000799439"/>
    </source>
</evidence>
<gene>
    <name evidence="1" type="ORF">K461DRAFT_152518</name>
</gene>
<dbReference type="Proteomes" id="UP000799439">
    <property type="component" value="Unassembled WGS sequence"/>
</dbReference>
<protein>
    <submittedName>
        <fullName evidence="1">Uncharacterized protein</fullName>
    </submittedName>
</protein>
<name>A0A9P4MH12_9PEZI</name>
<organism evidence="1 2">
    <name type="scientific">Myriangium duriaei CBS 260.36</name>
    <dbReference type="NCBI Taxonomy" id="1168546"/>
    <lineage>
        <taxon>Eukaryota</taxon>
        <taxon>Fungi</taxon>
        <taxon>Dikarya</taxon>
        <taxon>Ascomycota</taxon>
        <taxon>Pezizomycotina</taxon>
        <taxon>Dothideomycetes</taxon>
        <taxon>Dothideomycetidae</taxon>
        <taxon>Myriangiales</taxon>
        <taxon>Myriangiaceae</taxon>
        <taxon>Myriangium</taxon>
    </lineage>
</organism>
<accession>A0A9P4MH12</accession>
<dbReference type="AlphaFoldDB" id="A0A9P4MH12"/>
<evidence type="ECO:0000313" key="1">
    <source>
        <dbReference type="EMBL" id="KAF2152757.1"/>
    </source>
</evidence>
<sequence length="211" mass="23554">MAQWILISQQEAKAMFNDAVGALAFRLAIGPISRAAVDTLQDSKAVVQPLSDSEASSAAQSLNNSTFSALGTFVFVYPYERYKKIASRYPDRRLDPSEAFHMNQYTDRNTFARRFPRTVIHTWNPDAGKPSWFADCVRNSFAHAQSRLVAEGGRVGIEIINARDGLDPNFSITMDVSEFYQLVRDALQNIVATVVEGGLYQPLIKMLADLR</sequence>
<reference evidence="1" key="1">
    <citation type="journal article" date="2020" name="Stud. Mycol.">
        <title>101 Dothideomycetes genomes: a test case for predicting lifestyles and emergence of pathogens.</title>
        <authorList>
            <person name="Haridas S."/>
            <person name="Albert R."/>
            <person name="Binder M."/>
            <person name="Bloem J."/>
            <person name="Labutti K."/>
            <person name="Salamov A."/>
            <person name="Andreopoulos B."/>
            <person name="Baker S."/>
            <person name="Barry K."/>
            <person name="Bills G."/>
            <person name="Bluhm B."/>
            <person name="Cannon C."/>
            <person name="Castanera R."/>
            <person name="Culley D."/>
            <person name="Daum C."/>
            <person name="Ezra D."/>
            <person name="Gonzalez J."/>
            <person name="Henrissat B."/>
            <person name="Kuo A."/>
            <person name="Liang C."/>
            <person name="Lipzen A."/>
            <person name="Lutzoni F."/>
            <person name="Magnuson J."/>
            <person name="Mondo S."/>
            <person name="Nolan M."/>
            <person name="Ohm R."/>
            <person name="Pangilinan J."/>
            <person name="Park H.-J."/>
            <person name="Ramirez L."/>
            <person name="Alfaro M."/>
            <person name="Sun H."/>
            <person name="Tritt A."/>
            <person name="Yoshinaga Y."/>
            <person name="Zwiers L.-H."/>
            <person name="Turgeon B."/>
            <person name="Goodwin S."/>
            <person name="Spatafora J."/>
            <person name="Crous P."/>
            <person name="Grigoriev I."/>
        </authorList>
    </citation>
    <scope>NUCLEOTIDE SEQUENCE</scope>
    <source>
        <strain evidence="1">CBS 260.36</strain>
    </source>
</reference>